<evidence type="ECO:0000313" key="3">
    <source>
        <dbReference type="Proteomes" id="UP000027821"/>
    </source>
</evidence>
<comment type="caution">
    <text evidence="2">The sequence shown here is derived from an EMBL/GenBank/DDBJ whole genome shotgun (WGS) entry which is preliminary data.</text>
</comment>
<dbReference type="eggNOG" id="COG1216">
    <property type="taxonomic scope" value="Bacteria"/>
</dbReference>
<proteinExistence type="predicted"/>
<dbReference type="Gene3D" id="3.90.550.10">
    <property type="entry name" value="Spore Coat Polysaccharide Biosynthesis Protein SpsA, Chain A"/>
    <property type="match status" value="1"/>
</dbReference>
<dbReference type="Pfam" id="PF00535">
    <property type="entry name" value="Glycos_transf_2"/>
    <property type="match status" value="1"/>
</dbReference>
<dbReference type="OrthoDB" id="9785375at2"/>
<organism evidence="2 3">
    <name type="scientific">Anditalea andensis</name>
    <dbReference type="NCBI Taxonomy" id="1048983"/>
    <lineage>
        <taxon>Bacteria</taxon>
        <taxon>Pseudomonadati</taxon>
        <taxon>Bacteroidota</taxon>
        <taxon>Cytophagia</taxon>
        <taxon>Cytophagales</taxon>
        <taxon>Cytophagaceae</taxon>
        <taxon>Anditalea</taxon>
    </lineage>
</organism>
<evidence type="ECO:0000313" key="2">
    <source>
        <dbReference type="EMBL" id="KEO71829.1"/>
    </source>
</evidence>
<dbReference type="EMBL" id="JMIH01000037">
    <property type="protein sequence ID" value="KEO71829.1"/>
    <property type="molecule type" value="Genomic_DNA"/>
</dbReference>
<dbReference type="RefSeq" id="WP_035079246.1">
    <property type="nucleotide sequence ID" value="NZ_JMIH01000037.1"/>
</dbReference>
<name>A0A074KSD6_9BACT</name>
<sequence length="296" mass="34503">MAFAPVVIFSYNRLDSLNRTIESLNKCYGSNNLNVYVFSDAGKNFNDSVLVSEVREYLKSIKYFKSIKIFEASVNMGLARSIISGISKVLEYNDRVIVLEDDLILSLNFLYYMNESLDYYSNNSNVLSISGYSPKIAVPVLYSYDSFSALRSTSWGWATWKDRWQRVDWELINKNPLFNSPFEVYKFYTLGFNLLPMLLKQKNGKINSWAIRFLLHQFKNKLYSIYPVKSKVLNIGFGIDATHTKSNFYYNDELDQSENTTFKFNSVIEEDKAISTLFYKNYSFKQYIINKIKSLV</sequence>
<keyword evidence="3" id="KW-1185">Reference proteome</keyword>
<dbReference type="AlphaFoldDB" id="A0A074KSD6"/>
<dbReference type="SUPFAM" id="SSF53448">
    <property type="entry name" value="Nucleotide-diphospho-sugar transferases"/>
    <property type="match status" value="1"/>
</dbReference>
<dbReference type="STRING" id="1048983.EL17_21145"/>
<evidence type="ECO:0000259" key="1">
    <source>
        <dbReference type="Pfam" id="PF00535"/>
    </source>
</evidence>
<feature type="domain" description="Glycosyltransferase 2-like" evidence="1">
    <location>
        <begin position="6"/>
        <end position="135"/>
    </location>
</feature>
<dbReference type="InterPro" id="IPR001173">
    <property type="entry name" value="Glyco_trans_2-like"/>
</dbReference>
<gene>
    <name evidence="2" type="ORF">EL17_21145</name>
</gene>
<protein>
    <recommendedName>
        <fullName evidence="1">Glycosyltransferase 2-like domain-containing protein</fullName>
    </recommendedName>
</protein>
<accession>A0A074KSD6</accession>
<dbReference type="InterPro" id="IPR029044">
    <property type="entry name" value="Nucleotide-diphossugar_trans"/>
</dbReference>
<dbReference type="Proteomes" id="UP000027821">
    <property type="component" value="Unassembled WGS sequence"/>
</dbReference>
<reference evidence="2 3" key="1">
    <citation type="submission" date="2014-04" db="EMBL/GenBank/DDBJ databases">
        <title>Characterization and application of a salt tolerant electro-active bacterium.</title>
        <authorList>
            <person name="Yang L."/>
            <person name="Wei S."/>
            <person name="Tay Q.X.M."/>
        </authorList>
    </citation>
    <scope>NUCLEOTIDE SEQUENCE [LARGE SCALE GENOMIC DNA]</scope>
    <source>
        <strain evidence="2 3">LY1</strain>
    </source>
</reference>